<dbReference type="Proteomes" id="UP000002508">
    <property type="component" value="Chromosome"/>
</dbReference>
<name>B8GB38_CHLAD</name>
<accession>B8GB38</accession>
<feature type="transmembrane region" description="Helical" evidence="1">
    <location>
        <begin position="152"/>
        <end position="170"/>
    </location>
</feature>
<keyword evidence="3" id="KW-1185">Reference proteome</keyword>
<keyword evidence="1" id="KW-0812">Transmembrane</keyword>
<sequence>MGKLEQPELPVRYLPALAIVAGISWALVIGMVIGVDLARGPNLLSPLHLIFHGMALFTGIITFWPLERWLGLPGLTVEGGLGVWLLLATIAIVPAPTGTLLDPPDMPVYALILFAVFLCVAALVRPVIAVLSRRWLALKAWALDNRRVRREAYEVGLFAAATLALAALRILDPIKLIALVMILVLVEIIFLSFIGVESTG</sequence>
<feature type="transmembrane region" description="Helical" evidence="1">
    <location>
        <begin position="47"/>
        <end position="66"/>
    </location>
</feature>
<feature type="transmembrane region" description="Helical" evidence="1">
    <location>
        <begin position="176"/>
        <end position="196"/>
    </location>
</feature>
<evidence type="ECO:0000313" key="3">
    <source>
        <dbReference type="Proteomes" id="UP000002508"/>
    </source>
</evidence>
<keyword evidence="1" id="KW-0472">Membrane</keyword>
<keyword evidence="1" id="KW-1133">Transmembrane helix</keyword>
<evidence type="ECO:0000256" key="1">
    <source>
        <dbReference type="SAM" id="Phobius"/>
    </source>
</evidence>
<feature type="transmembrane region" description="Helical" evidence="1">
    <location>
        <begin position="108"/>
        <end position="131"/>
    </location>
</feature>
<feature type="transmembrane region" description="Helical" evidence="1">
    <location>
        <begin position="75"/>
        <end position="96"/>
    </location>
</feature>
<protein>
    <submittedName>
        <fullName evidence="2">Uncharacterized protein</fullName>
    </submittedName>
</protein>
<evidence type="ECO:0000313" key="2">
    <source>
        <dbReference type="EMBL" id="ACL26638.1"/>
    </source>
</evidence>
<dbReference type="EMBL" id="CP001337">
    <property type="protein sequence ID" value="ACL26638.1"/>
    <property type="molecule type" value="Genomic_DNA"/>
</dbReference>
<proteinExistence type="predicted"/>
<dbReference type="KEGG" id="cag:Cagg_3802"/>
<dbReference type="STRING" id="326427.Cagg_3802"/>
<dbReference type="eggNOG" id="ENOG5033AAZ">
    <property type="taxonomic scope" value="Bacteria"/>
</dbReference>
<dbReference type="OrthoDB" id="163061at2"/>
<dbReference type="HOGENOM" id="CLU_1314605_0_0_0"/>
<gene>
    <name evidence="2" type="ordered locus">Cagg_3802</name>
</gene>
<feature type="transmembrane region" description="Helical" evidence="1">
    <location>
        <begin position="12"/>
        <end position="35"/>
    </location>
</feature>
<dbReference type="AlphaFoldDB" id="B8GB38"/>
<reference evidence="2" key="1">
    <citation type="submission" date="2008-12" db="EMBL/GenBank/DDBJ databases">
        <title>Complete sequence of Chloroflexus aggregans DSM 9485.</title>
        <authorList>
            <consortium name="US DOE Joint Genome Institute"/>
            <person name="Lucas S."/>
            <person name="Copeland A."/>
            <person name="Lapidus A."/>
            <person name="Glavina del Rio T."/>
            <person name="Dalin E."/>
            <person name="Tice H."/>
            <person name="Pitluck S."/>
            <person name="Foster B."/>
            <person name="Larimer F."/>
            <person name="Land M."/>
            <person name="Hauser L."/>
            <person name="Kyrpides N."/>
            <person name="Mikhailova N."/>
            <person name="Bryant D."/>
            <person name="Richardson P."/>
        </authorList>
    </citation>
    <scope>NUCLEOTIDE SEQUENCE</scope>
    <source>
        <strain evidence="2">DSM 9485</strain>
    </source>
</reference>
<organism evidence="2 3">
    <name type="scientific">Chloroflexus aggregans (strain MD-66 / DSM 9485)</name>
    <dbReference type="NCBI Taxonomy" id="326427"/>
    <lineage>
        <taxon>Bacteria</taxon>
        <taxon>Bacillati</taxon>
        <taxon>Chloroflexota</taxon>
        <taxon>Chloroflexia</taxon>
        <taxon>Chloroflexales</taxon>
        <taxon>Chloroflexineae</taxon>
        <taxon>Chloroflexaceae</taxon>
        <taxon>Chloroflexus</taxon>
    </lineage>
</organism>